<sequence length="137" mass="15520">MADSNDPVDYTTCCGCHVRGGTSATGSIIYLICGVFLILADKYENPYFYLPYLICSGICLFVMILMCLLFIVFLISDVRSEFKRVVTLSLLIFVTVLFSYFWYVVKRAGEYMEKEICARKIPLSANGYVQAVIVEEI</sequence>
<dbReference type="Proteomes" id="UP000887576">
    <property type="component" value="Unplaced"/>
</dbReference>
<dbReference type="WBParaSite" id="JU765_v2.g3300.t1">
    <property type="protein sequence ID" value="JU765_v2.g3300.t1"/>
    <property type="gene ID" value="JU765_v2.g3300"/>
</dbReference>
<proteinExistence type="predicted"/>
<evidence type="ECO:0000313" key="1">
    <source>
        <dbReference type="Proteomes" id="UP000887576"/>
    </source>
</evidence>
<evidence type="ECO:0000313" key="2">
    <source>
        <dbReference type="WBParaSite" id="JU765_v2.g3300.t1"/>
    </source>
</evidence>
<organism evidence="1 2">
    <name type="scientific">Panagrolaimus sp. JU765</name>
    <dbReference type="NCBI Taxonomy" id="591449"/>
    <lineage>
        <taxon>Eukaryota</taxon>
        <taxon>Metazoa</taxon>
        <taxon>Ecdysozoa</taxon>
        <taxon>Nematoda</taxon>
        <taxon>Chromadorea</taxon>
        <taxon>Rhabditida</taxon>
        <taxon>Tylenchina</taxon>
        <taxon>Panagrolaimomorpha</taxon>
        <taxon>Panagrolaimoidea</taxon>
        <taxon>Panagrolaimidae</taxon>
        <taxon>Panagrolaimus</taxon>
    </lineage>
</organism>
<reference evidence="2" key="1">
    <citation type="submission" date="2022-11" db="UniProtKB">
        <authorList>
            <consortium name="WormBaseParasite"/>
        </authorList>
    </citation>
    <scope>IDENTIFICATION</scope>
</reference>
<protein>
    <submittedName>
        <fullName evidence="2">Transmembrane protein</fullName>
    </submittedName>
</protein>
<name>A0AC34R4D2_9BILA</name>
<accession>A0AC34R4D2</accession>